<proteinExistence type="predicted"/>
<name>A0A2W5HII1_9HYPH</name>
<gene>
    <name evidence="1" type="ORF">DI595_03155</name>
</gene>
<comment type="caution">
    <text evidence="1">The sequence shown here is derived from an EMBL/GenBank/DDBJ whole genome shotgun (WGS) entry which is preliminary data.</text>
</comment>
<evidence type="ECO:0000313" key="2">
    <source>
        <dbReference type="Proteomes" id="UP000249769"/>
    </source>
</evidence>
<dbReference type="AlphaFoldDB" id="A0A2W5HII1"/>
<evidence type="ECO:0000313" key="1">
    <source>
        <dbReference type="EMBL" id="PZP53539.1"/>
    </source>
</evidence>
<sequence>MTTMIVAIVAAIVVTMMDGGRSVTVLPVTTMMMMTTTTIDIPRQNPMFMPGLAPGIFIDGTHEWGQKIDDAGELSSGIRIVR</sequence>
<dbReference type="EMBL" id="QFOL01000015">
    <property type="protein sequence ID" value="PZP53539.1"/>
    <property type="molecule type" value="Genomic_DNA"/>
</dbReference>
<dbReference type="Proteomes" id="UP000249769">
    <property type="component" value="Unassembled WGS sequence"/>
</dbReference>
<reference evidence="1 2" key="1">
    <citation type="submission" date="2017-08" db="EMBL/GenBank/DDBJ databases">
        <title>Infants hospitalized years apart are colonized by the same room-sourced microbial strains.</title>
        <authorList>
            <person name="Brooks B."/>
            <person name="Olm M.R."/>
            <person name="Firek B.A."/>
            <person name="Baker R."/>
            <person name="Thomas B.C."/>
            <person name="Morowitz M.J."/>
            <person name="Banfield J.F."/>
        </authorList>
    </citation>
    <scope>NUCLEOTIDE SEQUENCE [LARGE SCALE GENOMIC DNA]</scope>
    <source>
        <strain evidence="1">S2_009_000_R2_73</strain>
    </source>
</reference>
<organism evidence="1 2">
    <name type="scientific">Agrobacterium fabrum</name>
    <dbReference type="NCBI Taxonomy" id="1176649"/>
    <lineage>
        <taxon>Bacteria</taxon>
        <taxon>Pseudomonadati</taxon>
        <taxon>Pseudomonadota</taxon>
        <taxon>Alphaproteobacteria</taxon>
        <taxon>Hyphomicrobiales</taxon>
        <taxon>Rhizobiaceae</taxon>
        <taxon>Rhizobium/Agrobacterium group</taxon>
        <taxon>Agrobacterium</taxon>
        <taxon>Agrobacterium tumefaciens complex</taxon>
    </lineage>
</organism>
<accession>A0A2W5HII1</accession>
<protein>
    <submittedName>
        <fullName evidence="1">Uncharacterized protein</fullName>
    </submittedName>
</protein>